<protein>
    <submittedName>
        <fullName evidence="1">Uncharacterized protein</fullName>
    </submittedName>
</protein>
<name>A0A645JD46_9ZZZZ</name>
<accession>A0A645JD46</accession>
<evidence type="ECO:0000313" key="1">
    <source>
        <dbReference type="EMBL" id="MPN61376.1"/>
    </source>
</evidence>
<organism evidence="1">
    <name type="scientific">bioreactor metagenome</name>
    <dbReference type="NCBI Taxonomy" id="1076179"/>
    <lineage>
        <taxon>unclassified sequences</taxon>
        <taxon>metagenomes</taxon>
        <taxon>ecological metagenomes</taxon>
    </lineage>
</organism>
<proteinExistence type="predicted"/>
<sequence length="59" mass="6549">MAKGTFNGFVSRDGFKYSPEAIPEEVKQTIVALFIDNDKRKKSILLIINSKSDNNSEGS</sequence>
<gene>
    <name evidence="1" type="ORF">SDC9_209112</name>
</gene>
<dbReference type="AlphaFoldDB" id="A0A645JD46"/>
<dbReference type="EMBL" id="VSSQ01137902">
    <property type="protein sequence ID" value="MPN61376.1"/>
    <property type="molecule type" value="Genomic_DNA"/>
</dbReference>
<reference evidence="1" key="1">
    <citation type="submission" date="2019-08" db="EMBL/GenBank/DDBJ databases">
        <authorList>
            <person name="Kucharzyk K."/>
            <person name="Murdoch R.W."/>
            <person name="Higgins S."/>
            <person name="Loffler F."/>
        </authorList>
    </citation>
    <scope>NUCLEOTIDE SEQUENCE</scope>
</reference>
<comment type="caution">
    <text evidence="1">The sequence shown here is derived from an EMBL/GenBank/DDBJ whole genome shotgun (WGS) entry which is preliminary data.</text>
</comment>